<keyword evidence="2 6" id="KW-0812">Transmembrane</keyword>
<dbReference type="PANTHER" id="PTHR43229">
    <property type="entry name" value="NODULATION PROTEIN J"/>
    <property type="match status" value="1"/>
</dbReference>
<dbReference type="GO" id="GO:0140359">
    <property type="term" value="F:ABC-type transporter activity"/>
    <property type="evidence" value="ECO:0007669"/>
    <property type="project" value="InterPro"/>
</dbReference>
<protein>
    <recommendedName>
        <fullName evidence="6">Transport permease protein</fullName>
    </recommendedName>
</protein>
<keyword evidence="9" id="KW-1185">Reference proteome</keyword>
<organism evidence="8 9">
    <name type="scientific">Planotetraspora phitsanulokensis</name>
    <dbReference type="NCBI Taxonomy" id="575192"/>
    <lineage>
        <taxon>Bacteria</taxon>
        <taxon>Bacillati</taxon>
        <taxon>Actinomycetota</taxon>
        <taxon>Actinomycetes</taxon>
        <taxon>Streptosporangiales</taxon>
        <taxon>Streptosporangiaceae</taxon>
        <taxon>Planotetraspora</taxon>
    </lineage>
</organism>
<feature type="domain" description="ABC transmembrane type-2" evidence="7">
    <location>
        <begin position="35"/>
        <end position="264"/>
    </location>
</feature>
<dbReference type="GO" id="GO:0046677">
    <property type="term" value="P:response to antibiotic"/>
    <property type="evidence" value="ECO:0007669"/>
    <property type="project" value="UniProtKB-KW"/>
</dbReference>
<proteinExistence type="inferred from homology"/>
<feature type="transmembrane region" description="Helical" evidence="6">
    <location>
        <begin position="124"/>
        <end position="148"/>
    </location>
</feature>
<dbReference type="Proteomes" id="UP000622547">
    <property type="component" value="Unassembled WGS sequence"/>
</dbReference>
<evidence type="ECO:0000256" key="6">
    <source>
        <dbReference type="RuleBase" id="RU361157"/>
    </source>
</evidence>
<dbReference type="Pfam" id="PF01061">
    <property type="entry name" value="ABC2_membrane"/>
    <property type="match status" value="1"/>
</dbReference>
<comment type="similarity">
    <text evidence="6">Belongs to the ABC-2 integral membrane protein family.</text>
</comment>
<dbReference type="PRINTS" id="PR00164">
    <property type="entry name" value="ABC2TRNSPORT"/>
</dbReference>
<comment type="subcellular location">
    <subcellularLocation>
        <location evidence="6">Cell membrane</location>
        <topology evidence="6">Multi-pass membrane protein</topology>
    </subcellularLocation>
    <subcellularLocation>
        <location evidence="1">Membrane</location>
        <topology evidence="1">Multi-pass membrane protein</topology>
    </subcellularLocation>
</comment>
<dbReference type="GO" id="GO:0043190">
    <property type="term" value="C:ATP-binding cassette (ABC) transporter complex"/>
    <property type="evidence" value="ECO:0007669"/>
    <property type="project" value="InterPro"/>
</dbReference>
<dbReference type="InterPro" id="IPR051784">
    <property type="entry name" value="Nod_factor_ABC_transporter"/>
</dbReference>
<evidence type="ECO:0000259" key="7">
    <source>
        <dbReference type="PROSITE" id="PS51012"/>
    </source>
</evidence>
<evidence type="ECO:0000256" key="4">
    <source>
        <dbReference type="ARBA" id="ARBA00023136"/>
    </source>
</evidence>
<comment type="caution">
    <text evidence="8">The sequence shown here is derived from an EMBL/GenBank/DDBJ whole genome shotgun (WGS) entry which is preliminary data.</text>
</comment>
<evidence type="ECO:0000256" key="2">
    <source>
        <dbReference type="ARBA" id="ARBA00022692"/>
    </source>
</evidence>
<sequence>MTAMPTGAPAELPLRPGRAWTMVERNLMIYRHTWPVLLAEIFEPMLYLLAFGVGVGLLVGDVPGLGASISYPQFVAPALLATAAMNGAMNETTFNMYGKLTTDKTYESILTTPMSVRSVALGEVFWALVRGAIVSTVFLVVVSIFGLADLPGALLVIPSALLIGFAFAAVGLLTVTFLRSWQDFQLIQLVMLPMFLFATTFFPLSVYPRPVQVFVEVLPLYHSVELVRAAFLGTGSGYPAIAVIYLAVLGIVALAIAVRRLEGTLRP</sequence>
<feature type="transmembrane region" description="Helical" evidence="6">
    <location>
        <begin position="238"/>
        <end position="258"/>
    </location>
</feature>
<reference evidence="8 9" key="1">
    <citation type="submission" date="2021-01" db="EMBL/GenBank/DDBJ databases">
        <title>Whole genome shotgun sequence of Planotetraspora phitsanulokensis NBRC 104273.</title>
        <authorList>
            <person name="Komaki H."/>
            <person name="Tamura T."/>
        </authorList>
    </citation>
    <scope>NUCLEOTIDE SEQUENCE [LARGE SCALE GENOMIC DNA]</scope>
    <source>
        <strain evidence="8 9">NBRC 104273</strain>
    </source>
</reference>
<keyword evidence="6" id="KW-1003">Cell membrane</keyword>
<keyword evidence="4 6" id="KW-0472">Membrane</keyword>
<dbReference type="InterPro" id="IPR000412">
    <property type="entry name" value="ABC_2_transport"/>
</dbReference>
<keyword evidence="5" id="KW-0046">Antibiotic resistance</keyword>
<name>A0A8J3UET5_9ACTN</name>
<dbReference type="InterPro" id="IPR013525">
    <property type="entry name" value="ABC2_TM"/>
</dbReference>
<evidence type="ECO:0000313" key="8">
    <source>
        <dbReference type="EMBL" id="GII43547.1"/>
    </source>
</evidence>
<evidence type="ECO:0000256" key="1">
    <source>
        <dbReference type="ARBA" id="ARBA00004141"/>
    </source>
</evidence>
<feature type="transmembrane region" description="Helical" evidence="6">
    <location>
        <begin position="154"/>
        <end position="177"/>
    </location>
</feature>
<feature type="transmembrane region" description="Helical" evidence="6">
    <location>
        <begin position="71"/>
        <end position="89"/>
    </location>
</feature>
<evidence type="ECO:0000313" key="9">
    <source>
        <dbReference type="Proteomes" id="UP000622547"/>
    </source>
</evidence>
<dbReference type="PANTHER" id="PTHR43229:SF2">
    <property type="entry name" value="NODULATION PROTEIN J"/>
    <property type="match status" value="1"/>
</dbReference>
<accession>A0A8J3UET5</accession>
<keyword evidence="3 6" id="KW-1133">Transmembrane helix</keyword>
<keyword evidence="6" id="KW-0813">Transport</keyword>
<evidence type="ECO:0000256" key="5">
    <source>
        <dbReference type="ARBA" id="ARBA00023251"/>
    </source>
</evidence>
<feature type="transmembrane region" description="Helical" evidence="6">
    <location>
        <begin position="34"/>
        <end position="59"/>
    </location>
</feature>
<dbReference type="PROSITE" id="PS51012">
    <property type="entry name" value="ABC_TM2"/>
    <property type="match status" value="1"/>
</dbReference>
<dbReference type="PIRSF" id="PIRSF006648">
    <property type="entry name" value="DrrB"/>
    <property type="match status" value="1"/>
</dbReference>
<dbReference type="EMBL" id="BOOP01000068">
    <property type="protein sequence ID" value="GII43547.1"/>
    <property type="molecule type" value="Genomic_DNA"/>
</dbReference>
<gene>
    <name evidence="8" type="ORF">Pph01_85500</name>
</gene>
<dbReference type="InterPro" id="IPR047817">
    <property type="entry name" value="ABC2_TM_bact-type"/>
</dbReference>
<evidence type="ECO:0000256" key="3">
    <source>
        <dbReference type="ARBA" id="ARBA00022989"/>
    </source>
</evidence>
<dbReference type="AlphaFoldDB" id="A0A8J3UET5"/>
<feature type="transmembrane region" description="Helical" evidence="6">
    <location>
        <begin position="189"/>
        <end position="207"/>
    </location>
</feature>